<feature type="DNA-binding region" description="H-T-H motif" evidence="4">
    <location>
        <begin position="59"/>
        <end position="78"/>
    </location>
</feature>
<keyword evidence="3" id="KW-0804">Transcription</keyword>
<keyword evidence="1" id="KW-0805">Transcription regulation</keyword>
<dbReference type="InterPro" id="IPR011075">
    <property type="entry name" value="TetR_C"/>
</dbReference>
<dbReference type="InterPro" id="IPR009057">
    <property type="entry name" value="Homeodomain-like_sf"/>
</dbReference>
<evidence type="ECO:0000256" key="3">
    <source>
        <dbReference type="ARBA" id="ARBA00023163"/>
    </source>
</evidence>
<gene>
    <name evidence="7" type="ORF">F5544_30845</name>
</gene>
<dbReference type="Pfam" id="PF16859">
    <property type="entry name" value="TetR_C_11"/>
    <property type="match status" value="1"/>
</dbReference>
<evidence type="ECO:0000256" key="2">
    <source>
        <dbReference type="ARBA" id="ARBA00023125"/>
    </source>
</evidence>
<proteinExistence type="predicted"/>
<evidence type="ECO:0000313" key="8">
    <source>
        <dbReference type="Proteomes" id="UP000503540"/>
    </source>
</evidence>
<keyword evidence="2 4" id="KW-0238">DNA-binding</keyword>
<dbReference type="PANTHER" id="PTHR30055">
    <property type="entry name" value="HTH-TYPE TRANSCRIPTIONAL REGULATOR RUTR"/>
    <property type="match status" value="1"/>
</dbReference>
<evidence type="ECO:0000256" key="1">
    <source>
        <dbReference type="ARBA" id="ARBA00023015"/>
    </source>
</evidence>
<dbReference type="SUPFAM" id="SSF48498">
    <property type="entry name" value="Tetracyclin repressor-like, C-terminal domain"/>
    <property type="match status" value="1"/>
</dbReference>
<evidence type="ECO:0000256" key="4">
    <source>
        <dbReference type="PROSITE-ProRule" id="PRU00335"/>
    </source>
</evidence>
<feature type="domain" description="HTH tetR-type" evidence="6">
    <location>
        <begin position="36"/>
        <end position="96"/>
    </location>
</feature>
<evidence type="ECO:0000313" key="7">
    <source>
        <dbReference type="EMBL" id="QIS14012.1"/>
    </source>
</evidence>
<accession>A0A6G9YLC5</accession>
<dbReference type="AlphaFoldDB" id="A0A6G9YLC5"/>
<dbReference type="Gene3D" id="1.10.10.60">
    <property type="entry name" value="Homeodomain-like"/>
    <property type="match status" value="1"/>
</dbReference>
<evidence type="ECO:0000259" key="6">
    <source>
        <dbReference type="PROSITE" id="PS50977"/>
    </source>
</evidence>
<dbReference type="InterPro" id="IPR001647">
    <property type="entry name" value="HTH_TetR"/>
</dbReference>
<dbReference type="PANTHER" id="PTHR30055:SF148">
    <property type="entry name" value="TETR-FAMILY TRANSCRIPTIONAL REGULATOR"/>
    <property type="match status" value="1"/>
</dbReference>
<dbReference type="EMBL" id="CP046172">
    <property type="protein sequence ID" value="QIS14012.1"/>
    <property type="molecule type" value="Genomic_DNA"/>
</dbReference>
<dbReference type="Gene3D" id="1.10.357.10">
    <property type="entry name" value="Tetracycline Repressor, domain 2"/>
    <property type="match status" value="1"/>
</dbReference>
<dbReference type="PROSITE" id="PS50977">
    <property type="entry name" value="HTH_TETR_2"/>
    <property type="match status" value="1"/>
</dbReference>
<dbReference type="Pfam" id="PF00440">
    <property type="entry name" value="TetR_N"/>
    <property type="match status" value="1"/>
</dbReference>
<name>A0A6G9YLC5_9NOCA</name>
<protein>
    <submittedName>
        <fullName evidence="7">TetR family transcriptional regulator</fullName>
    </submittedName>
</protein>
<evidence type="ECO:0000256" key="5">
    <source>
        <dbReference type="SAM" id="MobiDB-lite"/>
    </source>
</evidence>
<feature type="region of interest" description="Disordered" evidence="5">
    <location>
        <begin position="9"/>
        <end position="38"/>
    </location>
</feature>
<sequence>MRLGQYPFRPTIGPYRSSLERPINNHVQRRGRPRSEEADRAIRTATLRIIADLGIGALSIERVAAEARVAKTTIYRRWNCKEDLIVDAIASVDLPLPELPGTSIREDLIIVAENLRWRHLESAQGPLLAALANESLRHPSLRERYAEIIVKPREAQVLEVLKRGIEIGELRPDLDLELATITIFAPIMQIVRFYPHLRSPETVERSVDMLLRGMISVHSRRTEAYE</sequence>
<dbReference type="GO" id="GO:0000976">
    <property type="term" value="F:transcription cis-regulatory region binding"/>
    <property type="evidence" value="ECO:0007669"/>
    <property type="project" value="TreeGrafter"/>
</dbReference>
<dbReference type="InterPro" id="IPR036271">
    <property type="entry name" value="Tet_transcr_reg_TetR-rel_C_sf"/>
</dbReference>
<keyword evidence="8" id="KW-1185">Reference proteome</keyword>
<dbReference type="KEGG" id="nah:F5544_30845"/>
<dbReference type="InterPro" id="IPR050109">
    <property type="entry name" value="HTH-type_TetR-like_transc_reg"/>
</dbReference>
<organism evidence="7 8">
    <name type="scientific">Nocardia arthritidis</name>
    <dbReference type="NCBI Taxonomy" id="228602"/>
    <lineage>
        <taxon>Bacteria</taxon>
        <taxon>Bacillati</taxon>
        <taxon>Actinomycetota</taxon>
        <taxon>Actinomycetes</taxon>
        <taxon>Mycobacteriales</taxon>
        <taxon>Nocardiaceae</taxon>
        <taxon>Nocardia</taxon>
    </lineage>
</organism>
<dbReference type="GO" id="GO:0003700">
    <property type="term" value="F:DNA-binding transcription factor activity"/>
    <property type="evidence" value="ECO:0007669"/>
    <property type="project" value="TreeGrafter"/>
</dbReference>
<dbReference type="Proteomes" id="UP000503540">
    <property type="component" value="Chromosome"/>
</dbReference>
<dbReference type="SUPFAM" id="SSF46689">
    <property type="entry name" value="Homeodomain-like"/>
    <property type="match status" value="1"/>
</dbReference>
<reference evidence="7 8" key="1">
    <citation type="journal article" date="2019" name="ACS Chem. Biol.">
        <title>Identification and Mobilization of a Cryptic Antibiotic Biosynthesis Gene Locus from a Human-Pathogenic Nocardia Isolate.</title>
        <authorList>
            <person name="Herisse M."/>
            <person name="Ishida K."/>
            <person name="Porter J.L."/>
            <person name="Howden B."/>
            <person name="Hertweck C."/>
            <person name="Stinear T.P."/>
            <person name="Pidot S.J."/>
        </authorList>
    </citation>
    <scope>NUCLEOTIDE SEQUENCE [LARGE SCALE GENOMIC DNA]</scope>
    <source>
        <strain evidence="7 8">AUSMDU00012717</strain>
    </source>
</reference>